<keyword evidence="2 3" id="KW-0456">Lyase</keyword>
<gene>
    <name evidence="3" type="primary">menB</name>
    <name evidence="5" type="ORF">BKH33_02565</name>
</gene>
<dbReference type="Gene3D" id="1.10.12.10">
    <property type="entry name" value="Lyase 2-enoyl-coa Hydratase, Chain A, domain 2"/>
    <property type="match status" value="1"/>
</dbReference>
<dbReference type="FunFam" id="1.10.12.10:FF:000003">
    <property type="entry name" value="1,4-dihydroxy-2-naphthoyl-CoA synthase"/>
    <property type="match status" value="1"/>
</dbReference>
<dbReference type="Pfam" id="PF00378">
    <property type="entry name" value="ECH_1"/>
    <property type="match status" value="2"/>
</dbReference>
<comment type="pathway">
    <text evidence="3">Quinol/quinone metabolism; menaquinone biosynthesis.</text>
</comment>
<protein>
    <recommendedName>
        <fullName evidence="3 4">1,4-dihydroxy-2-naphthoyl-CoA synthase</fullName>
        <shortName evidence="3">DHNA-CoA synthase</shortName>
        <ecNumber evidence="3 4">4.1.3.36</ecNumber>
    </recommendedName>
</protein>
<feature type="binding site" description="in other chain" evidence="3">
    <location>
        <begin position="128"/>
        <end position="132"/>
    </location>
    <ligand>
        <name>substrate</name>
        <note>ligand shared between two neighboring subunits</note>
    </ligand>
</feature>
<dbReference type="NCBIfam" id="TIGR01929">
    <property type="entry name" value="menB"/>
    <property type="match status" value="1"/>
</dbReference>
<feature type="binding site" description="in other chain" evidence="3">
    <location>
        <position position="233"/>
    </location>
    <ligand>
        <name>substrate</name>
        <note>ligand shared between two neighboring subunits</note>
    </ligand>
</feature>
<evidence type="ECO:0000313" key="5">
    <source>
        <dbReference type="EMBL" id="OMG38186.1"/>
    </source>
</evidence>
<feature type="binding site" description="in other chain" evidence="3">
    <location>
        <position position="239"/>
    </location>
    <ligand>
        <name>substrate</name>
        <note>ligand shared between two neighboring subunits</note>
    </ligand>
</feature>
<feature type="binding site" description="in other chain" evidence="3">
    <location>
        <position position="140"/>
    </location>
    <ligand>
        <name>substrate</name>
        <note>ligand shared between two neighboring subunits</note>
    </ligand>
</feature>
<organism evidence="5 6">
    <name type="scientific">Actinomyces naeslundii</name>
    <dbReference type="NCBI Taxonomy" id="1655"/>
    <lineage>
        <taxon>Bacteria</taxon>
        <taxon>Bacillati</taxon>
        <taxon>Actinomycetota</taxon>
        <taxon>Actinomycetes</taxon>
        <taxon>Actinomycetales</taxon>
        <taxon>Actinomycetaceae</taxon>
        <taxon>Actinomyces</taxon>
    </lineage>
</organism>
<dbReference type="HAMAP" id="MF_01934">
    <property type="entry name" value="MenB"/>
    <property type="match status" value="1"/>
</dbReference>
<comment type="pathway">
    <text evidence="3">Quinol/quinone metabolism; 1,4-dihydroxy-2-naphthoate biosynthesis; 1,4-dihydroxy-2-naphthoate from chorismate: step 6/7.</text>
</comment>
<name>A0A854DBG9_ACTNA</name>
<dbReference type="SUPFAM" id="SSF52096">
    <property type="entry name" value="ClpP/crotonase"/>
    <property type="match status" value="1"/>
</dbReference>
<feature type="site" description="Important for catalysis" evidence="3">
    <location>
        <position position="336"/>
    </location>
</feature>
<comment type="caution">
    <text evidence="5">The sequence shown here is derived from an EMBL/GenBank/DDBJ whole genome shotgun (WGS) entry which is preliminary data.</text>
</comment>
<comment type="catalytic activity">
    <reaction evidence="1 3">
        <text>2-succinylbenzoyl-CoA + H(+) = 1,4-dihydroxy-2-naphthoyl-CoA + H2O</text>
        <dbReference type="Rhea" id="RHEA:26562"/>
        <dbReference type="ChEBI" id="CHEBI:15377"/>
        <dbReference type="ChEBI" id="CHEBI:15378"/>
        <dbReference type="ChEBI" id="CHEBI:57364"/>
        <dbReference type="ChEBI" id="CHEBI:58897"/>
        <dbReference type="EC" id="4.1.3.36"/>
    </reaction>
</comment>
<dbReference type="UniPathway" id="UPA01057">
    <property type="reaction ID" value="UER00167"/>
</dbReference>
<keyword evidence="3" id="KW-0474">Menaquinone biosynthesis</keyword>
<accession>A0A854DBG9</accession>
<evidence type="ECO:0000313" key="6">
    <source>
        <dbReference type="Proteomes" id="UP000187035"/>
    </source>
</evidence>
<feature type="binding site" description="in other chain" evidence="3">
    <location>
        <position position="83"/>
    </location>
    <ligand>
        <name>substrate</name>
        <note>ligand shared between two neighboring subunits</note>
    </ligand>
</feature>
<dbReference type="UniPathway" id="UPA00079"/>
<sequence>MSAASAPPHPLPRRVSEIFDPARWREVPGFTHAQTATDALREPTRTEVLTDVTYHRGCTRDSDGTWLKDLPVVRVAFNRPEVRNAFRPRTVDELYRVLDHARMSGDVGAVILTGNGPSPRDGGWAFSSGGDQRIRGRDGYRYEHDQAPDGLKATTTGDTDVYSHEADVAAAQARLDTARAGRLHILEVQRLIRTMPKVVIAAVPGWAAGGGHSLNVVCDLSLASIEHARFKQTDADVGSFDAGYGSALLARQVGDKRAREIFFLARTYDAVTAERWGVVNEAVPHAELEGRALEYAAIVAAKSPQAIRMLKLAFNLADDGMAGQQVFAGEATRLAYMTDEAVEGRDAFLQRRSPDWSPFPYYF</sequence>
<dbReference type="InterPro" id="IPR029045">
    <property type="entry name" value="ClpP/crotonase-like_dom_sf"/>
</dbReference>
<dbReference type="AlphaFoldDB" id="A0A854DBG9"/>
<dbReference type="GO" id="GO:0008935">
    <property type="term" value="F:1,4-dihydroxy-2-naphthoyl-CoA synthase activity"/>
    <property type="evidence" value="ECO:0007669"/>
    <property type="project" value="UniProtKB-UniRule"/>
</dbReference>
<dbReference type="EC" id="4.1.3.36" evidence="3 4"/>
<evidence type="ECO:0000256" key="4">
    <source>
        <dbReference type="NCBIfam" id="TIGR01929"/>
    </source>
</evidence>
<dbReference type="GO" id="GO:0009234">
    <property type="term" value="P:menaquinone biosynthetic process"/>
    <property type="evidence" value="ECO:0007669"/>
    <property type="project" value="UniProtKB-UniRule"/>
</dbReference>
<dbReference type="Gene3D" id="3.90.226.10">
    <property type="entry name" value="2-enoyl-CoA Hydratase, Chain A, domain 1"/>
    <property type="match status" value="1"/>
</dbReference>
<feature type="site" description="Important for catalysis" evidence="3">
    <location>
        <position position="234"/>
    </location>
</feature>
<dbReference type="NCBIfam" id="NF006186">
    <property type="entry name" value="PRK08321.1"/>
    <property type="match status" value="1"/>
</dbReference>
<dbReference type="InterPro" id="IPR010198">
    <property type="entry name" value="DHNA-CoA_synthase_MenB"/>
</dbReference>
<feature type="binding site" description="in other chain" evidence="3">
    <location>
        <begin position="206"/>
        <end position="210"/>
    </location>
    <ligand>
        <name>substrate</name>
        <note>ligand shared between two neighboring subunits</note>
    </ligand>
</feature>
<dbReference type="CDD" id="cd06558">
    <property type="entry name" value="crotonase-like"/>
    <property type="match status" value="1"/>
</dbReference>
<dbReference type="PANTHER" id="PTHR43113">
    <property type="entry name" value="NUCLEOSIDE-DIPHOSPHATE-SUGAR EPIMERASE"/>
    <property type="match status" value="1"/>
</dbReference>
<dbReference type="EMBL" id="MSRR01000004">
    <property type="protein sequence ID" value="OMG38186.1"/>
    <property type="molecule type" value="Genomic_DNA"/>
</dbReference>
<feature type="site" description="Important for catalysis" evidence="3">
    <location>
        <position position="140"/>
    </location>
</feature>
<dbReference type="RefSeq" id="WP_003786104.1">
    <property type="nucleotide sequence ID" value="NZ_CP066049.1"/>
</dbReference>
<comment type="similarity">
    <text evidence="3">Belongs to the enoyl-CoA hydratase/isomerase family. MenB subfamily.</text>
</comment>
<dbReference type="PANTHER" id="PTHR43113:SF1">
    <property type="entry name" value="1,4-DIHYDROXY-2-NAPHTHOYL-COA SYNTHASE, PEROXISOMAL"/>
    <property type="match status" value="1"/>
</dbReference>
<comment type="function">
    <text evidence="3">Converts o-succinylbenzoyl-CoA (OSB-CoA) to 1,4-dihydroxy-2-naphthoyl-CoA (DHNA-CoA).</text>
</comment>
<proteinExistence type="inferred from homology"/>
<evidence type="ECO:0000256" key="1">
    <source>
        <dbReference type="ARBA" id="ARBA00000177"/>
    </source>
</evidence>
<dbReference type="InterPro" id="IPR001753">
    <property type="entry name" value="Enoyl-CoA_hydra/iso"/>
</dbReference>
<dbReference type="InterPro" id="IPR014748">
    <property type="entry name" value="Enoyl-CoA_hydra_C"/>
</dbReference>
<comment type="caution">
    <text evidence="3">Lacks conserved residue(s) required for the propagation of feature annotation.</text>
</comment>
<evidence type="ECO:0000256" key="2">
    <source>
        <dbReference type="ARBA" id="ARBA00023239"/>
    </source>
</evidence>
<evidence type="ECO:0000256" key="3">
    <source>
        <dbReference type="HAMAP-Rule" id="MF_01934"/>
    </source>
</evidence>
<feature type="binding site" evidence="3">
    <location>
        <position position="336"/>
    </location>
    <ligand>
        <name>substrate</name>
        <note>ligand shared between two neighboring subunits</note>
    </ligand>
</feature>
<dbReference type="Proteomes" id="UP000187035">
    <property type="component" value="Unassembled WGS sequence"/>
</dbReference>
<dbReference type="GeneID" id="64255632"/>
<reference evidence="5 6" key="1">
    <citation type="submission" date="2016-12" db="EMBL/GenBank/DDBJ databases">
        <title>Genomic comparison of strains in the 'Actinomyces naeslundii' group.</title>
        <authorList>
            <person name="Mughal S.R."/>
            <person name="Do T."/>
            <person name="Gilbert S.C."/>
            <person name="Witherden E.A."/>
            <person name="Didelot X."/>
            <person name="Beighton D."/>
        </authorList>
    </citation>
    <scope>NUCLEOTIDE SEQUENCE [LARGE SCALE GENOMIC DNA]</scope>
    <source>
        <strain evidence="5 6">NCTC 10301</strain>
    </source>
</reference>